<dbReference type="GeneID" id="94832158"/>
<dbReference type="EMBL" id="MLAK01000186">
    <property type="protein sequence ID" value="OHT15794.1"/>
    <property type="molecule type" value="Genomic_DNA"/>
</dbReference>
<dbReference type="PROSITE" id="PS00973">
    <property type="entry name" value="USP_2"/>
    <property type="match status" value="1"/>
</dbReference>
<accession>A0A1J4KX88</accession>
<gene>
    <name evidence="2" type="ORF">TRFO_13801</name>
</gene>
<dbReference type="AlphaFoldDB" id="A0A1J4KX88"/>
<dbReference type="PROSITE" id="PS50235">
    <property type="entry name" value="USP_3"/>
    <property type="match status" value="1"/>
</dbReference>
<feature type="domain" description="USP" evidence="1">
    <location>
        <begin position="310"/>
        <end position="644"/>
    </location>
</feature>
<dbReference type="VEuPathDB" id="TrichDB:TRFO_13801"/>
<dbReference type="InterPro" id="IPR038765">
    <property type="entry name" value="Papain-like_cys_pep_sf"/>
</dbReference>
<keyword evidence="3" id="KW-1185">Reference proteome</keyword>
<reference evidence="2" key="1">
    <citation type="submission" date="2016-10" db="EMBL/GenBank/DDBJ databases">
        <authorList>
            <person name="Benchimol M."/>
            <person name="Almeida L.G."/>
            <person name="Vasconcelos A.T."/>
            <person name="Perreira-Neves A."/>
            <person name="Rosa I.A."/>
            <person name="Tasca T."/>
            <person name="Bogo M.R."/>
            <person name="de Souza W."/>
        </authorList>
    </citation>
    <scope>NUCLEOTIDE SEQUENCE [LARGE SCALE GENOMIC DNA]</scope>
    <source>
        <strain evidence="2">K</strain>
    </source>
</reference>
<evidence type="ECO:0000313" key="3">
    <source>
        <dbReference type="Proteomes" id="UP000179807"/>
    </source>
</evidence>
<name>A0A1J4KX88_9EUKA</name>
<dbReference type="GO" id="GO:0005634">
    <property type="term" value="C:nucleus"/>
    <property type="evidence" value="ECO:0007669"/>
    <property type="project" value="TreeGrafter"/>
</dbReference>
<dbReference type="InterPro" id="IPR028889">
    <property type="entry name" value="USP"/>
</dbReference>
<evidence type="ECO:0000259" key="1">
    <source>
        <dbReference type="PROSITE" id="PS50235"/>
    </source>
</evidence>
<dbReference type="Pfam" id="PF00443">
    <property type="entry name" value="UCH"/>
    <property type="match status" value="1"/>
</dbReference>
<sequence>MNFIPDEDFTWTKNTYYIKLNESKCYSFDFNFTNLKFGVFIEVKSELNVIQILVFVENLPHKGINLHINAEIKDLKIKSESEFKFNENHQQNLIEIHYFDHEPKLYKLEMTFRQKCYNSDQPEKKHKKKENSFINTLSSLLSSFLIPRSFVREPNKSNIKSTELHKGTYLSPKLGEFEDDFSSQNSEEYSPKLVDSNIFTQNNFQNYPKQNNTISHKQKHNLPEFSNVDDDNDDVIHDDEIHNDDINDSQITKKSTNSNFELPHKKHDIHISPDFTKNEFKFKNFKSQKSKSNIENFEPPSFDNIKANYAGLLNQGATCYMNSILQVLFHLPAFRKLIFSIDSSTNDVDDTKNVILNLQLLFGLLQTTKGPVATKFLTDSFGWSISETGTQQDVDEFCRELLDNISEKLKNTEYEGKIDELFGGICRNYIRGETKDFEEKADDKFTVFSIVVKGMNNLNDSFHAAFQKQKLENEYESQLFGKQEASLFPRFFKFPKVLFIHLKRFEIQIENGQAQNKKINSFFEFNPEIDITQYLSDECVDKNETPETHPNNYIDNKFNENRFGKTNDTAKKESGIYDLFGVLVHVGSANSGHYYAFIRPTTEKQWYQFNDSSVTFASEKQAINQNFGDFYDERNAYMLVYVKRDYINDIFIDFPLEIPEKVQNLIQRYETENDKININLVSKLNMKNNGLKARISFFCSIKNMFTIDISKSMTTKELYLLIAQNYNNCSPDSFSLWTFKDDCLVEEIENSSTTKVSDIETQSNGLTFYILDSIQETSNPPNHIAHNNNSSFSLFSKSKQSNSKKPVIFYLYDSKSHHPLIYLGSNYVNTNDNVNQYCSDFILRNLEYNADFYNDIEVYYKKMNSLVPVDRHYRFSSVSNSIFVINTKSRVTHEFFDSDSPYSKKYIHFLDVVDRMPANPSEYFQLSHQLMTSKITLINNYDEFPIKFPYMITFNIFCCFIKKIIRTKHEIAIYTKNSQEPLTSSLNEKLLSSIIEPFIDELFVFFSPVKNFQKLLIIKISIDSLYVIDQHFFFFNEDETVGDLMNRMNHEYHLLNERDAIDLCDVNSLNNNHRKFRLIQINNGLMEKIIDDYSIPLDFLEYPVLRFEPVPENQKAIESRFLIPVSFLKKSMKPNFFIDLIEGEIFGLMKDRILSFMNFNDEIDQEMTFYLFSSKNNKSVILNEKDIITNLMEEGYKYRIEISSKEKSHRTSSVKIHN</sequence>
<dbReference type="GO" id="GO:0004843">
    <property type="term" value="F:cysteine-type deubiquitinase activity"/>
    <property type="evidence" value="ECO:0007669"/>
    <property type="project" value="InterPro"/>
</dbReference>
<comment type="caution">
    <text evidence="2">The sequence shown here is derived from an EMBL/GenBank/DDBJ whole genome shotgun (WGS) entry which is preliminary data.</text>
</comment>
<dbReference type="Gene3D" id="3.90.70.10">
    <property type="entry name" value="Cysteine proteinases"/>
    <property type="match status" value="1"/>
</dbReference>
<dbReference type="PANTHER" id="PTHR24006:SF644">
    <property type="entry name" value="UBIQUITIN CARBOXYL-TERMINAL HYDROLASE 7"/>
    <property type="match status" value="1"/>
</dbReference>
<proteinExistence type="predicted"/>
<dbReference type="Proteomes" id="UP000179807">
    <property type="component" value="Unassembled WGS sequence"/>
</dbReference>
<dbReference type="GO" id="GO:0031647">
    <property type="term" value="P:regulation of protein stability"/>
    <property type="evidence" value="ECO:0007669"/>
    <property type="project" value="TreeGrafter"/>
</dbReference>
<dbReference type="OrthoDB" id="289038at2759"/>
<organism evidence="2 3">
    <name type="scientific">Tritrichomonas foetus</name>
    <dbReference type="NCBI Taxonomy" id="1144522"/>
    <lineage>
        <taxon>Eukaryota</taxon>
        <taxon>Metamonada</taxon>
        <taxon>Parabasalia</taxon>
        <taxon>Tritrichomonadida</taxon>
        <taxon>Tritrichomonadidae</taxon>
        <taxon>Tritrichomonas</taxon>
    </lineage>
</organism>
<dbReference type="SUPFAM" id="SSF54001">
    <property type="entry name" value="Cysteine proteinases"/>
    <property type="match status" value="1"/>
</dbReference>
<dbReference type="GO" id="GO:0016579">
    <property type="term" value="P:protein deubiquitination"/>
    <property type="evidence" value="ECO:0007669"/>
    <property type="project" value="InterPro"/>
</dbReference>
<protein>
    <recommendedName>
        <fullName evidence="1">USP domain-containing protein</fullName>
    </recommendedName>
</protein>
<dbReference type="RefSeq" id="XP_068368930.1">
    <property type="nucleotide sequence ID" value="XM_068497454.1"/>
</dbReference>
<dbReference type="InterPro" id="IPR018200">
    <property type="entry name" value="USP_CS"/>
</dbReference>
<dbReference type="PROSITE" id="PS00972">
    <property type="entry name" value="USP_1"/>
    <property type="match status" value="1"/>
</dbReference>
<evidence type="ECO:0000313" key="2">
    <source>
        <dbReference type="EMBL" id="OHT15794.1"/>
    </source>
</evidence>
<dbReference type="InterPro" id="IPR001394">
    <property type="entry name" value="Peptidase_C19_UCH"/>
</dbReference>
<dbReference type="InterPro" id="IPR050164">
    <property type="entry name" value="Peptidase_C19"/>
</dbReference>
<dbReference type="PANTHER" id="PTHR24006">
    <property type="entry name" value="UBIQUITIN CARBOXYL-TERMINAL HYDROLASE"/>
    <property type="match status" value="1"/>
</dbReference>
<dbReference type="GO" id="GO:0005829">
    <property type="term" value="C:cytosol"/>
    <property type="evidence" value="ECO:0007669"/>
    <property type="project" value="TreeGrafter"/>
</dbReference>